<keyword evidence="1" id="KW-0812">Transmembrane</keyword>
<dbReference type="Gene3D" id="1.20.1250.20">
    <property type="entry name" value="MFS general substrate transporter like domains"/>
    <property type="match status" value="1"/>
</dbReference>
<feature type="transmembrane region" description="Helical" evidence="1">
    <location>
        <begin position="90"/>
        <end position="108"/>
    </location>
</feature>
<comment type="caution">
    <text evidence="2">The sequence shown here is derived from an EMBL/GenBank/DDBJ whole genome shotgun (WGS) entry which is preliminary data.</text>
</comment>
<proteinExistence type="predicted"/>
<evidence type="ECO:0000313" key="3">
    <source>
        <dbReference type="Proteomes" id="UP000070457"/>
    </source>
</evidence>
<feature type="transmembrane region" description="Helical" evidence="1">
    <location>
        <begin position="361"/>
        <end position="379"/>
    </location>
</feature>
<feature type="transmembrane region" description="Helical" evidence="1">
    <location>
        <begin position="67"/>
        <end position="84"/>
    </location>
</feature>
<feature type="transmembrane region" description="Helical" evidence="1">
    <location>
        <begin position="205"/>
        <end position="228"/>
    </location>
</feature>
<dbReference type="InterPro" id="IPR036259">
    <property type="entry name" value="MFS_trans_sf"/>
</dbReference>
<evidence type="ECO:0000256" key="1">
    <source>
        <dbReference type="SAM" id="Phobius"/>
    </source>
</evidence>
<evidence type="ECO:0008006" key="4">
    <source>
        <dbReference type="Google" id="ProtNLM"/>
    </source>
</evidence>
<accession>A0A136LXT7</accession>
<dbReference type="SUPFAM" id="SSF103473">
    <property type="entry name" value="MFS general substrate transporter"/>
    <property type="match status" value="1"/>
</dbReference>
<dbReference type="EMBL" id="JYNZ01000003">
    <property type="protein sequence ID" value="KXK26472.1"/>
    <property type="molecule type" value="Genomic_DNA"/>
</dbReference>
<reference evidence="2 3" key="1">
    <citation type="submission" date="2015-02" db="EMBL/GenBank/DDBJ databases">
        <title>Improved understanding of the partial-nitritation anammox process through 23 genomes representing the majority of the microbial community.</title>
        <authorList>
            <person name="Speth D.R."/>
            <person name="In T Zandt M."/>
            <person name="Guerrero Cruz S."/>
            <person name="Jetten M.S."/>
            <person name="Dutilh B.E."/>
        </authorList>
    </citation>
    <scope>NUCLEOTIDE SEQUENCE [LARGE SCALE GENOMIC DNA]</scope>
    <source>
        <strain evidence="2">OLB20</strain>
    </source>
</reference>
<feature type="transmembrane region" description="Helical" evidence="1">
    <location>
        <begin position="234"/>
        <end position="255"/>
    </location>
</feature>
<sequence length="392" mass="43110">MKTLVWLILDSSSILADIINYTLLSFLLWQDGQSVSLILQFNLIVFTSLLMSSVVSGTLQFILGTRLMFVAGMLMHAGIAWFAYMHSSELSSHLTVVALAYGFANAAIQNAKNIMGLTMIPVAEMVSYSSRKEIIMSAGSVATPVITSVLIQNAGYPFSFQIMAGVFACIALMSIVLKSKRITNQRFIVPQLLTRTLSVPSIRSLALIHISIAISGVFGWGLLNIIILDVLGSLEGWTSVSTALAAAGIVIALLLKSVKTRERSKSKSIIVLSSLLYATAPILLLSSFTRELFIVFTFVKLIYDKTNFIVTYNYLSQIEQRDPDFDQHKLSFQIFNSFFMSAGRLIPVGILLLLPADLLNINTLILGFSFVALAPLLFARAYDREFQGGYLD</sequence>
<feature type="transmembrane region" description="Helical" evidence="1">
    <location>
        <begin position="267"/>
        <end position="286"/>
    </location>
</feature>
<organism evidence="2 3">
    <name type="scientific">candidate division WS6 bacterium OLB20</name>
    <dbReference type="NCBI Taxonomy" id="1617426"/>
    <lineage>
        <taxon>Bacteria</taxon>
        <taxon>Candidatus Dojkabacteria</taxon>
    </lineage>
</organism>
<gene>
    <name evidence="2" type="ORF">TR69_WS6001000476</name>
</gene>
<feature type="transmembrane region" description="Helical" evidence="1">
    <location>
        <begin position="35"/>
        <end position="55"/>
    </location>
</feature>
<keyword evidence="1" id="KW-0472">Membrane</keyword>
<name>A0A136LXT7_9BACT</name>
<dbReference type="AlphaFoldDB" id="A0A136LXT7"/>
<evidence type="ECO:0000313" key="2">
    <source>
        <dbReference type="EMBL" id="KXK26472.1"/>
    </source>
</evidence>
<feature type="transmembrane region" description="Helical" evidence="1">
    <location>
        <begin position="158"/>
        <end position="177"/>
    </location>
</feature>
<feature type="transmembrane region" description="Helical" evidence="1">
    <location>
        <begin position="134"/>
        <end position="152"/>
    </location>
</feature>
<dbReference type="Proteomes" id="UP000070457">
    <property type="component" value="Unassembled WGS sequence"/>
</dbReference>
<protein>
    <recommendedName>
        <fullName evidence="4">Major Facilitator Superfamily protein</fullName>
    </recommendedName>
</protein>
<dbReference type="STRING" id="1617426.TR69_WS6001000476"/>
<feature type="transmembrane region" description="Helical" evidence="1">
    <location>
        <begin position="335"/>
        <end position="355"/>
    </location>
</feature>
<keyword evidence="1" id="KW-1133">Transmembrane helix</keyword>